<keyword evidence="3" id="KW-1185">Reference proteome</keyword>
<dbReference type="Proteomes" id="UP000501780">
    <property type="component" value="Chromosome"/>
</dbReference>
<dbReference type="RefSeq" id="WP_167967278.1">
    <property type="nucleotide sequence ID" value="NZ_CP050831.1"/>
</dbReference>
<name>A0A6H0KVX1_9BACE</name>
<dbReference type="InterPro" id="IPR014710">
    <property type="entry name" value="RmlC-like_jellyroll"/>
</dbReference>
<reference evidence="2 3" key="1">
    <citation type="submission" date="2020-03" db="EMBL/GenBank/DDBJ databases">
        <title>Genomic analysis of Bacteroides faecium CBA7301.</title>
        <authorList>
            <person name="Kim J."/>
            <person name="Roh S.W."/>
        </authorList>
    </citation>
    <scope>NUCLEOTIDE SEQUENCE [LARGE SCALE GENOMIC DNA]</scope>
    <source>
        <strain evidence="2 3">CBA7301</strain>
    </source>
</reference>
<dbReference type="Pfam" id="PF00027">
    <property type="entry name" value="cNMP_binding"/>
    <property type="match status" value="1"/>
</dbReference>
<gene>
    <name evidence="2" type="ORF">BacF7301_21660</name>
</gene>
<protein>
    <submittedName>
        <fullName evidence="2">Crp/Fnr family transcriptional regulator</fullName>
    </submittedName>
</protein>
<accession>A0A6H0KVX1</accession>
<organism evidence="2 3">
    <name type="scientific">Bacteroides faecium</name>
    <dbReference type="NCBI Taxonomy" id="2715212"/>
    <lineage>
        <taxon>Bacteria</taxon>
        <taxon>Pseudomonadati</taxon>
        <taxon>Bacteroidota</taxon>
        <taxon>Bacteroidia</taxon>
        <taxon>Bacteroidales</taxon>
        <taxon>Bacteroidaceae</taxon>
        <taxon>Bacteroides</taxon>
    </lineage>
</organism>
<evidence type="ECO:0000313" key="3">
    <source>
        <dbReference type="Proteomes" id="UP000501780"/>
    </source>
</evidence>
<dbReference type="EMBL" id="CP050831">
    <property type="protein sequence ID" value="QIU97590.1"/>
    <property type="molecule type" value="Genomic_DNA"/>
</dbReference>
<feature type="domain" description="Cyclic nucleotide-binding" evidence="1">
    <location>
        <begin position="28"/>
        <end position="112"/>
    </location>
</feature>
<sequence length="187" mass="21843">MDIYDIIDNIYKLPLASKEALLNEAPEVTYPKGFHLFLANRKSSRFYLMKKGMLHAYTYKSDKKVTFWFGKEGDAIFPLQTLYNNQAGYENIELLEDSVLYELSVDKLHDLYLADIHIANWGRKFAERECIKSEQLFISRQFKTSLERYQDLIADYPDILQRVPLGIISSYLGISQVSLSRIRAKIR</sequence>
<dbReference type="SUPFAM" id="SSF51206">
    <property type="entry name" value="cAMP-binding domain-like"/>
    <property type="match status" value="1"/>
</dbReference>
<evidence type="ECO:0000313" key="2">
    <source>
        <dbReference type="EMBL" id="QIU97590.1"/>
    </source>
</evidence>
<dbReference type="AlphaFoldDB" id="A0A6H0KVX1"/>
<dbReference type="InterPro" id="IPR018490">
    <property type="entry name" value="cNMP-bd_dom_sf"/>
</dbReference>
<proteinExistence type="predicted"/>
<dbReference type="InterPro" id="IPR000595">
    <property type="entry name" value="cNMP-bd_dom"/>
</dbReference>
<dbReference type="KEGG" id="bfc:BacF7301_21660"/>
<evidence type="ECO:0000259" key="1">
    <source>
        <dbReference type="Pfam" id="PF00027"/>
    </source>
</evidence>
<dbReference type="Gene3D" id="2.60.120.10">
    <property type="entry name" value="Jelly Rolls"/>
    <property type="match status" value="1"/>
</dbReference>